<feature type="domain" description="BTB" evidence="1">
    <location>
        <begin position="31"/>
        <end position="97"/>
    </location>
</feature>
<dbReference type="InterPro" id="IPR011333">
    <property type="entry name" value="SKP1/BTB/POZ_sf"/>
</dbReference>
<proteinExistence type="predicted"/>
<dbReference type="InterPro" id="IPR000210">
    <property type="entry name" value="BTB/POZ_dom"/>
</dbReference>
<organism evidence="3 4">
    <name type="scientific">Ephemerocybe angulata</name>
    <dbReference type="NCBI Taxonomy" id="980116"/>
    <lineage>
        <taxon>Eukaryota</taxon>
        <taxon>Fungi</taxon>
        <taxon>Dikarya</taxon>
        <taxon>Basidiomycota</taxon>
        <taxon>Agaricomycotina</taxon>
        <taxon>Agaricomycetes</taxon>
        <taxon>Agaricomycetidae</taxon>
        <taxon>Agaricales</taxon>
        <taxon>Agaricineae</taxon>
        <taxon>Psathyrellaceae</taxon>
        <taxon>Ephemerocybe</taxon>
    </lineage>
</organism>
<reference evidence="3 4" key="1">
    <citation type="submission" date="2020-07" db="EMBL/GenBank/DDBJ databases">
        <title>Comparative genomics of pyrophilous fungi reveals a link between fire events and developmental genes.</title>
        <authorList>
            <consortium name="DOE Joint Genome Institute"/>
            <person name="Steindorff A.S."/>
            <person name="Carver A."/>
            <person name="Calhoun S."/>
            <person name="Stillman K."/>
            <person name="Liu H."/>
            <person name="Lipzen A."/>
            <person name="Pangilinan J."/>
            <person name="Labutti K."/>
            <person name="Bruns T.D."/>
            <person name="Grigoriev I.V."/>
        </authorList>
    </citation>
    <scope>NUCLEOTIDE SEQUENCE [LARGE SCALE GENOMIC DNA]</scope>
    <source>
        <strain evidence="3 4">CBS 144469</strain>
    </source>
</reference>
<evidence type="ECO:0000313" key="3">
    <source>
        <dbReference type="EMBL" id="KAF6749242.1"/>
    </source>
</evidence>
<dbReference type="Proteomes" id="UP000521943">
    <property type="component" value="Unassembled WGS sequence"/>
</dbReference>
<sequence>MDLTTSAPICFSPKPDEGAMTYSKSSEFYFSDGSLIIRIEAKTFKVHSSILARHSEIFSDMAEIPQPHDCELIDGCPVVDLQDDVEEFTDTLRAIYDPMHFDTLDSKSTLSILLTFLSGILRITTKYAMEKLRRKCISFLEAKFPSTLDGCLSLLASQFQYSSADIVRLIALASAHNGGANIPSVLPWAYYLCTQMTVDEIIGNDVLTWECKAVCLAGKEKLWHAFTTISHPMLFSFTPSPLCQSACAGKLAQLALPSQYGGADFAGGRSGKLGSISWKEAEDLRMRPHPLEEYGGWGPWKSAVCTRCFGHLKDMHMAGRQKVWQELPVYFGLGTWDGIRRDEES</sequence>
<dbReference type="OrthoDB" id="3218112at2759"/>
<dbReference type="EMBL" id="JACGCI010000093">
    <property type="protein sequence ID" value="KAF6746345.1"/>
    <property type="molecule type" value="Genomic_DNA"/>
</dbReference>
<protein>
    <recommendedName>
        <fullName evidence="1">BTB domain-containing protein</fullName>
    </recommendedName>
</protein>
<evidence type="ECO:0000313" key="4">
    <source>
        <dbReference type="Proteomes" id="UP000521943"/>
    </source>
</evidence>
<dbReference type="PROSITE" id="PS50097">
    <property type="entry name" value="BTB"/>
    <property type="match status" value="1"/>
</dbReference>
<dbReference type="Pfam" id="PF00651">
    <property type="entry name" value="BTB"/>
    <property type="match status" value="1"/>
</dbReference>
<dbReference type="Gene3D" id="3.30.710.10">
    <property type="entry name" value="Potassium Channel Kv1.1, Chain A"/>
    <property type="match status" value="1"/>
</dbReference>
<accession>A0A8H6HMV8</accession>
<dbReference type="SUPFAM" id="SSF54695">
    <property type="entry name" value="POZ domain"/>
    <property type="match status" value="1"/>
</dbReference>
<name>A0A8H6HMV8_9AGAR</name>
<comment type="caution">
    <text evidence="3">The sequence shown here is derived from an EMBL/GenBank/DDBJ whole genome shotgun (WGS) entry which is preliminary data.</text>
</comment>
<dbReference type="AlphaFoldDB" id="A0A8H6HMV8"/>
<keyword evidence="4" id="KW-1185">Reference proteome</keyword>
<dbReference type="SMART" id="SM00225">
    <property type="entry name" value="BTB"/>
    <property type="match status" value="1"/>
</dbReference>
<evidence type="ECO:0000313" key="2">
    <source>
        <dbReference type="EMBL" id="KAF6746345.1"/>
    </source>
</evidence>
<gene>
    <name evidence="3" type="ORF">DFP72DRAFT_913691</name>
    <name evidence="2" type="ORF">DFP72DRAFT_922891</name>
</gene>
<dbReference type="EMBL" id="JACGCI010000064">
    <property type="protein sequence ID" value="KAF6749242.1"/>
    <property type="molecule type" value="Genomic_DNA"/>
</dbReference>
<evidence type="ECO:0000259" key="1">
    <source>
        <dbReference type="PROSITE" id="PS50097"/>
    </source>
</evidence>